<evidence type="ECO:0000259" key="4">
    <source>
        <dbReference type="PROSITE" id="PS50222"/>
    </source>
</evidence>
<dbReference type="PROSITE" id="PS00018">
    <property type="entry name" value="EF_HAND_1"/>
    <property type="match status" value="3"/>
</dbReference>
<dbReference type="AlphaFoldDB" id="A0A9D4Q2R9"/>
<keyword evidence="2" id="KW-0106">Calcium</keyword>
<evidence type="ECO:0000256" key="3">
    <source>
        <dbReference type="SAM" id="MobiDB-lite"/>
    </source>
</evidence>
<dbReference type="InterPro" id="IPR050145">
    <property type="entry name" value="Centrin_CML-like"/>
</dbReference>
<dbReference type="FunFam" id="1.10.238.10:FF:000001">
    <property type="entry name" value="Calmodulin 1"/>
    <property type="match status" value="1"/>
</dbReference>
<proteinExistence type="predicted"/>
<dbReference type="CDD" id="cd00051">
    <property type="entry name" value="EFh"/>
    <property type="match status" value="2"/>
</dbReference>
<feature type="domain" description="EF-hand" evidence="4">
    <location>
        <begin position="117"/>
        <end position="152"/>
    </location>
</feature>
<evidence type="ECO:0000256" key="2">
    <source>
        <dbReference type="ARBA" id="ARBA00022837"/>
    </source>
</evidence>
<organism evidence="5 6">
    <name type="scientific">Rhipicephalus sanguineus</name>
    <name type="common">Brown dog tick</name>
    <name type="synonym">Ixodes sanguineus</name>
    <dbReference type="NCBI Taxonomy" id="34632"/>
    <lineage>
        <taxon>Eukaryota</taxon>
        <taxon>Metazoa</taxon>
        <taxon>Ecdysozoa</taxon>
        <taxon>Arthropoda</taxon>
        <taxon>Chelicerata</taxon>
        <taxon>Arachnida</taxon>
        <taxon>Acari</taxon>
        <taxon>Parasitiformes</taxon>
        <taxon>Ixodida</taxon>
        <taxon>Ixodoidea</taxon>
        <taxon>Ixodidae</taxon>
        <taxon>Rhipicephalinae</taxon>
        <taxon>Rhipicephalus</taxon>
        <taxon>Rhipicephalus</taxon>
    </lineage>
</organism>
<dbReference type="InterPro" id="IPR011992">
    <property type="entry name" value="EF-hand-dom_pair"/>
</dbReference>
<dbReference type="GO" id="GO:0005509">
    <property type="term" value="F:calcium ion binding"/>
    <property type="evidence" value="ECO:0007669"/>
    <property type="project" value="InterPro"/>
</dbReference>
<keyword evidence="1" id="KW-0677">Repeat</keyword>
<dbReference type="PROSITE" id="PS50222">
    <property type="entry name" value="EF_HAND_2"/>
    <property type="match status" value="4"/>
</dbReference>
<evidence type="ECO:0000313" key="6">
    <source>
        <dbReference type="Proteomes" id="UP000821837"/>
    </source>
</evidence>
<feature type="domain" description="EF-hand" evidence="4">
    <location>
        <begin position="190"/>
        <end position="222"/>
    </location>
</feature>
<evidence type="ECO:0000256" key="1">
    <source>
        <dbReference type="ARBA" id="ARBA00022737"/>
    </source>
</evidence>
<reference evidence="5" key="2">
    <citation type="submission" date="2021-09" db="EMBL/GenBank/DDBJ databases">
        <authorList>
            <person name="Jia N."/>
            <person name="Wang J."/>
            <person name="Shi W."/>
            <person name="Du L."/>
            <person name="Sun Y."/>
            <person name="Zhan W."/>
            <person name="Jiang J."/>
            <person name="Wang Q."/>
            <person name="Zhang B."/>
            <person name="Ji P."/>
            <person name="Sakyi L.B."/>
            <person name="Cui X."/>
            <person name="Yuan T."/>
            <person name="Jiang B."/>
            <person name="Yang W."/>
            <person name="Lam T.T.-Y."/>
            <person name="Chang Q."/>
            <person name="Ding S."/>
            <person name="Wang X."/>
            <person name="Zhu J."/>
            <person name="Ruan X."/>
            <person name="Zhao L."/>
            <person name="Wei J."/>
            <person name="Que T."/>
            <person name="Du C."/>
            <person name="Cheng J."/>
            <person name="Dai P."/>
            <person name="Han X."/>
            <person name="Huang E."/>
            <person name="Gao Y."/>
            <person name="Liu J."/>
            <person name="Shao H."/>
            <person name="Ye R."/>
            <person name="Li L."/>
            <person name="Wei W."/>
            <person name="Wang X."/>
            <person name="Wang C."/>
            <person name="Huo Q."/>
            <person name="Li W."/>
            <person name="Guo W."/>
            <person name="Chen H."/>
            <person name="Chen S."/>
            <person name="Zhou L."/>
            <person name="Zhou L."/>
            <person name="Ni X."/>
            <person name="Tian J."/>
            <person name="Zhou Y."/>
            <person name="Sheng Y."/>
            <person name="Liu T."/>
            <person name="Pan Y."/>
            <person name="Xia L."/>
            <person name="Li J."/>
            <person name="Zhao F."/>
            <person name="Cao W."/>
        </authorList>
    </citation>
    <scope>NUCLEOTIDE SEQUENCE</scope>
    <source>
        <strain evidence="5">Rsan-2018</strain>
        <tissue evidence="5">Larvae</tissue>
    </source>
</reference>
<evidence type="ECO:0000313" key="5">
    <source>
        <dbReference type="EMBL" id="KAH7963424.1"/>
    </source>
</evidence>
<dbReference type="EMBL" id="JABSTV010001249">
    <property type="protein sequence ID" value="KAH7963424.1"/>
    <property type="molecule type" value="Genomic_DNA"/>
</dbReference>
<feature type="compositionally biased region" description="Basic residues" evidence="3">
    <location>
        <begin position="25"/>
        <end position="35"/>
    </location>
</feature>
<dbReference type="VEuPathDB" id="VectorBase:RSAN_035613"/>
<dbReference type="Proteomes" id="UP000821837">
    <property type="component" value="Chromosome 3"/>
</dbReference>
<dbReference type="InterPro" id="IPR018247">
    <property type="entry name" value="EF_Hand_1_Ca_BS"/>
</dbReference>
<dbReference type="SMART" id="SM00054">
    <property type="entry name" value="EFh"/>
    <property type="match status" value="4"/>
</dbReference>
<feature type="domain" description="EF-hand" evidence="4">
    <location>
        <begin position="154"/>
        <end position="189"/>
    </location>
</feature>
<dbReference type="Gene3D" id="1.10.238.10">
    <property type="entry name" value="EF-hand"/>
    <property type="match status" value="2"/>
</dbReference>
<reference evidence="5" key="1">
    <citation type="journal article" date="2020" name="Cell">
        <title>Large-Scale Comparative Analyses of Tick Genomes Elucidate Their Genetic Diversity and Vector Capacities.</title>
        <authorList>
            <consortium name="Tick Genome and Microbiome Consortium (TIGMIC)"/>
            <person name="Jia N."/>
            <person name="Wang J."/>
            <person name="Shi W."/>
            <person name="Du L."/>
            <person name="Sun Y."/>
            <person name="Zhan W."/>
            <person name="Jiang J.F."/>
            <person name="Wang Q."/>
            <person name="Zhang B."/>
            <person name="Ji P."/>
            <person name="Bell-Sakyi L."/>
            <person name="Cui X.M."/>
            <person name="Yuan T.T."/>
            <person name="Jiang B.G."/>
            <person name="Yang W.F."/>
            <person name="Lam T.T."/>
            <person name="Chang Q.C."/>
            <person name="Ding S.J."/>
            <person name="Wang X.J."/>
            <person name="Zhu J.G."/>
            <person name="Ruan X.D."/>
            <person name="Zhao L."/>
            <person name="Wei J.T."/>
            <person name="Ye R.Z."/>
            <person name="Que T.C."/>
            <person name="Du C.H."/>
            <person name="Zhou Y.H."/>
            <person name="Cheng J.X."/>
            <person name="Dai P.F."/>
            <person name="Guo W.B."/>
            <person name="Han X.H."/>
            <person name="Huang E.J."/>
            <person name="Li L.F."/>
            <person name="Wei W."/>
            <person name="Gao Y.C."/>
            <person name="Liu J.Z."/>
            <person name="Shao H.Z."/>
            <person name="Wang X."/>
            <person name="Wang C.C."/>
            <person name="Yang T.C."/>
            <person name="Huo Q.B."/>
            <person name="Li W."/>
            <person name="Chen H.Y."/>
            <person name="Chen S.E."/>
            <person name="Zhou L.G."/>
            <person name="Ni X.B."/>
            <person name="Tian J.H."/>
            <person name="Sheng Y."/>
            <person name="Liu T."/>
            <person name="Pan Y.S."/>
            <person name="Xia L.Y."/>
            <person name="Li J."/>
            <person name="Zhao F."/>
            <person name="Cao W.C."/>
        </authorList>
    </citation>
    <scope>NUCLEOTIDE SEQUENCE</scope>
    <source>
        <strain evidence="5">Rsan-2018</strain>
    </source>
</reference>
<keyword evidence="6" id="KW-1185">Reference proteome</keyword>
<feature type="domain" description="EF-hand" evidence="4">
    <location>
        <begin position="81"/>
        <end position="116"/>
    </location>
</feature>
<sequence>MKRCPPAHWPQEGRAPNTFASTGRPAKKARVRSALKRLFDASGSGSASNGPPPKMTKNDAAPGNGGDRAATNTGGLHLSEEAIAELREAFALLHKDRNGEISPEDLGIMKRAFGQNSAQAEIEQIIAEVDTNCNGTVDFPEFIAKVSEDTFITPTEEEIREAFEMFDRDGNGFITVAEMRCVFIAFGEPVTDEEIDEIIRGVDMDGDGQINFVEFIALVTSA</sequence>
<protein>
    <recommendedName>
        <fullName evidence="4">EF-hand domain-containing protein</fullName>
    </recommendedName>
</protein>
<dbReference type="InterPro" id="IPR002048">
    <property type="entry name" value="EF_hand_dom"/>
</dbReference>
<accession>A0A9D4Q2R9</accession>
<feature type="region of interest" description="Disordered" evidence="3">
    <location>
        <begin position="1"/>
        <end position="73"/>
    </location>
</feature>
<dbReference type="SUPFAM" id="SSF47473">
    <property type="entry name" value="EF-hand"/>
    <property type="match status" value="1"/>
</dbReference>
<dbReference type="Pfam" id="PF13499">
    <property type="entry name" value="EF-hand_7"/>
    <property type="match status" value="2"/>
</dbReference>
<comment type="caution">
    <text evidence="5">The sequence shown here is derived from an EMBL/GenBank/DDBJ whole genome shotgun (WGS) entry which is preliminary data.</text>
</comment>
<name>A0A9D4Q2R9_RHISA</name>
<dbReference type="PANTHER" id="PTHR23050">
    <property type="entry name" value="CALCIUM BINDING PROTEIN"/>
    <property type="match status" value="1"/>
</dbReference>
<gene>
    <name evidence="5" type="ORF">HPB52_021146</name>
</gene>